<dbReference type="EMBL" id="BK014888">
    <property type="protein sequence ID" value="DAD80830.1"/>
    <property type="molecule type" value="Genomic_DNA"/>
</dbReference>
<name>A0A8S5MEY7_9CAUD</name>
<organism evidence="1">
    <name type="scientific">Siphoviridae sp. ctWuM9</name>
    <dbReference type="NCBI Taxonomy" id="2826364"/>
    <lineage>
        <taxon>Viruses</taxon>
        <taxon>Duplodnaviria</taxon>
        <taxon>Heunggongvirae</taxon>
        <taxon>Uroviricota</taxon>
        <taxon>Caudoviricetes</taxon>
    </lineage>
</organism>
<accession>A0A8S5MEY7</accession>
<sequence length="108" mass="12127">MATVLSSIKDYLAVNDTDVFDQEILMLVHSALSSLDQIGKVTIPSEITNSTTWESICQDGKLRPFVKNYVFCKVRLIFDPPSSSIVADAINKSIAESEWRFYYGSEVK</sequence>
<evidence type="ECO:0000313" key="1">
    <source>
        <dbReference type="EMBL" id="DAD80830.1"/>
    </source>
</evidence>
<proteinExistence type="predicted"/>
<reference evidence="1" key="1">
    <citation type="journal article" date="2021" name="Proc. Natl. Acad. Sci. U.S.A.">
        <title>A Catalog of Tens of Thousands of Viruses from Human Metagenomes Reveals Hidden Associations with Chronic Diseases.</title>
        <authorList>
            <person name="Tisza M.J."/>
            <person name="Buck C.B."/>
        </authorList>
    </citation>
    <scope>NUCLEOTIDE SEQUENCE</scope>
    <source>
        <strain evidence="1">CtWuM9</strain>
    </source>
</reference>
<dbReference type="InterPro" id="IPR056951">
    <property type="entry name" value="Phage_connect_2"/>
</dbReference>
<dbReference type="Pfam" id="PF24829">
    <property type="entry name" value="Phage_connect_2"/>
    <property type="match status" value="1"/>
</dbReference>
<protein>
    <submittedName>
        <fullName evidence="1">Uncharacterized protein</fullName>
    </submittedName>
</protein>